<dbReference type="Gene3D" id="3.20.20.410">
    <property type="entry name" value="Protein of unknown function UPF0759"/>
    <property type="match status" value="1"/>
</dbReference>
<dbReference type="InParanoid" id="A0LQ36"/>
<dbReference type="HOGENOM" id="CLU_782734_0_0_7"/>
<gene>
    <name evidence="1" type="ordered locus">Sfum_3869</name>
</gene>
<dbReference type="STRING" id="335543.Sfum_3869"/>
<sequence length="343" mass="38941">MTPGNDFDPARYDFRGLHPDLCIGTASDRYAGWIGQIYSAEKYRGRISRRVNKVGAGSFREEVLPVDSVTEYFEHFRVLELDFTFYSMLLDDDGRPTRSFHVLSEYNACMKPQDRVFLKVPQAICAQKVRRAAGLVPNDDYLDAEKFRTQFLQPAQDLLGEKIKGFVFEQEYQRAAGKIPAPRLAENLDAFFSAVPPDNRYHFELRTEGYLVEPVFEVFEKHGVGQVLSHWTWLPTLEKQFARAGRRFFNTGAQSLIRLMTPLGKRYEDAYAMAHPFDKIVEGMLQPRMIDETARLAMTGIARGIHMNVIVNNRSGGNAPTIARQIAMSFLDLLRSGKSGAPA</sequence>
<dbReference type="Proteomes" id="UP000001784">
    <property type="component" value="Chromosome"/>
</dbReference>
<accession>A0LQ36</accession>
<dbReference type="AlphaFoldDB" id="A0LQ36"/>
<dbReference type="SUPFAM" id="SSF117396">
    <property type="entry name" value="TM1631-like"/>
    <property type="match status" value="1"/>
</dbReference>
<dbReference type="eggNOG" id="COG1801">
    <property type="taxonomic scope" value="Bacteria"/>
</dbReference>
<dbReference type="KEGG" id="sfu:Sfum_3869"/>
<name>A0LQ36_SYNFM</name>
<evidence type="ECO:0000313" key="1">
    <source>
        <dbReference type="EMBL" id="ABK19538.1"/>
    </source>
</evidence>
<organism evidence="1 2">
    <name type="scientific">Syntrophobacter fumaroxidans (strain DSM 10017 / MPOB)</name>
    <dbReference type="NCBI Taxonomy" id="335543"/>
    <lineage>
        <taxon>Bacteria</taxon>
        <taxon>Pseudomonadati</taxon>
        <taxon>Thermodesulfobacteriota</taxon>
        <taxon>Syntrophobacteria</taxon>
        <taxon>Syntrophobacterales</taxon>
        <taxon>Syntrophobacteraceae</taxon>
        <taxon>Syntrophobacter</taxon>
    </lineage>
</organism>
<reference evidence="1 2" key="1">
    <citation type="submission" date="2006-10" db="EMBL/GenBank/DDBJ databases">
        <title>Complete sequence of Syntrophobacter fumaroxidans MPOB.</title>
        <authorList>
            <consortium name="US DOE Joint Genome Institute"/>
            <person name="Copeland A."/>
            <person name="Lucas S."/>
            <person name="Lapidus A."/>
            <person name="Barry K."/>
            <person name="Detter J.C."/>
            <person name="Glavina del Rio T."/>
            <person name="Hammon N."/>
            <person name="Israni S."/>
            <person name="Pitluck S."/>
            <person name="Goltsman E.G."/>
            <person name="Martinez M."/>
            <person name="Schmutz J."/>
            <person name="Larimer F."/>
            <person name="Land M."/>
            <person name="Hauser L."/>
            <person name="Kyrpides N."/>
            <person name="Kim E."/>
            <person name="Boone D.R."/>
            <person name="Brockman F."/>
            <person name="Culley D."/>
            <person name="Ferry J."/>
            <person name="Gunsalus R."/>
            <person name="McInerney M.J."/>
            <person name="Morrison M."/>
            <person name="Plugge C."/>
            <person name="Rohlin L."/>
            <person name="Scholten J."/>
            <person name="Sieber J."/>
            <person name="Stams A.J.M."/>
            <person name="Worm P."/>
            <person name="Henstra A.M."/>
            <person name="Richardson P."/>
        </authorList>
    </citation>
    <scope>NUCLEOTIDE SEQUENCE [LARGE SCALE GENOMIC DNA]</scope>
    <source>
        <strain evidence="2">DSM 10017 / MPOB</strain>
    </source>
</reference>
<dbReference type="Pfam" id="PF01904">
    <property type="entry name" value="DUF72"/>
    <property type="match status" value="1"/>
</dbReference>
<evidence type="ECO:0008006" key="3">
    <source>
        <dbReference type="Google" id="ProtNLM"/>
    </source>
</evidence>
<dbReference type="InterPro" id="IPR036520">
    <property type="entry name" value="UPF0759_sf"/>
</dbReference>
<keyword evidence="2" id="KW-1185">Reference proteome</keyword>
<proteinExistence type="predicted"/>
<evidence type="ECO:0000313" key="2">
    <source>
        <dbReference type="Proteomes" id="UP000001784"/>
    </source>
</evidence>
<protein>
    <recommendedName>
        <fullName evidence="3">DUF72 domain-containing protein</fullName>
    </recommendedName>
</protein>
<dbReference type="InterPro" id="IPR002763">
    <property type="entry name" value="DUF72"/>
</dbReference>
<dbReference type="OrthoDB" id="9780310at2"/>
<dbReference type="EMBL" id="CP000478">
    <property type="protein sequence ID" value="ABK19538.1"/>
    <property type="molecule type" value="Genomic_DNA"/>
</dbReference>
<dbReference type="RefSeq" id="WP_011700654.1">
    <property type="nucleotide sequence ID" value="NC_008554.1"/>
</dbReference>